<reference evidence="6 7" key="1">
    <citation type="journal article" date="2016" name="Nat. Commun.">
        <title>Thousands of microbial genomes shed light on interconnected biogeochemical processes in an aquifer system.</title>
        <authorList>
            <person name="Anantharaman K."/>
            <person name="Brown C.T."/>
            <person name="Hug L.A."/>
            <person name="Sharon I."/>
            <person name="Castelle C.J."/>
            <person name="Probst A.J."/>
            <person name="Thomas B.C."/>
            <person name="Singh A."/>
            <person name="Wilkins M.J."/>
            <person name="Karaoz U."/>
            <person name="Brodie E.L."/>
            <person name="Williams K.H."/>
            <person name="Hubbard S.S."/>
            <person name="Banfield J.F."/>
        </authorList>
    </citation>
    <scope>NUCLEOTIDE SEQUENCE [LARGE SCALE GENOMIC DNA]</scope>
</reference>
<dbReference type="InterPro" id="IPR051046">
    <property type="entry name" value="MurCDEF_CellWall_CoF430Synth"/>
</dbReference>
<dbReference type="Pfam" id="PF08245">
    <property type="entry name" value="Mur_ligase_M"/>
    <property type="match status" value="2"/>
</dbReference>
<dbReference type="AlphaFoldDB" id="A0A1F8G584"/>
<evidence type="ECO:0000259" key="4">
    <source>
        <dbReference type="Pfam" id="PF02875"/>
    </source>
</evidence>
<comment type="caution">
    <text evidence="6">The sequence shown here is derived from an EMBL/GenBank/DDBJ whole genome shotgun (WGS) entry which is preliminary data.</text>
</comment>
<dbReference type="InterPro" id="IPR004101">
    <property type="entry name" value="Mur_ligase_C"/>
</dbReference>
<dbReference type="PANTHER" id="PTHR43024:SF1">
    <property type="entry name" value="UDP-N-ACETYLMURAMOYL-TRIPEPTIDE--D-ALANYL-D-ALANINE LIGASE"/>
    <property type="match status" value="1"/>
</dbReference>
<name>A0A1F8G584_9BACT</name>
<evidence type="ECO:0000256" key="3">
    <source>
        <dbReference type="ARBA" id="ARBA00022840"/>
    </source>
</evidence>
<dbReference type="InterPro" id="IPR013221">
    <property type="entry name" value="Mur_ligase_cen"/>
</dbReference>
<dbReference type="Gene3D" id="3.90.190.20">
    <property type="entry name" value="Mur ligase, C-terminal domain"/>
    <property type="match status" value="1"/>
</dbReference>
<dbReference type="SUPFAM" id="SSF53244">
    <property type="entry name" value="MurD-like peptide ligases, peptide-binding domain"/>
    <property type="match status" value="1"/>
</dbReference>
<dbReference type="GO" id="GO:0005524">
    <property type="term" value="F:ATP binding"/>
    <property type="evidence" value="ECO:0007669"/>
    <property type="project" value="UniProtKB-KW"/>
</dbReference>
<dbReference type="SUPFAM" id="SSF53623">
    <property type="entry name" value="MurD-like peptide ligases, catalytic domain"/>
    <property type="match status" value="1"/>
</dbReference>
<accession>A0A1F8G584</accession>
<dbReference type="InterPro" id="IPR036565">
    <property type="entry name" value="Mur-like_cat_sf"/>
</dbReference>
<evidence type="ECO:0008006" key="8">
    <source>
        <dbReference type="Google" id="ProtNLM"/>
    </source>
</evidence>
<protein>
    <recommendedName>
        <fullName evidence="8">UDP-N-acetylmuramoyl-tripeptide--D-alanyl-D-alanine ligase</fullName>
    </recommendedName>
</protein>
<evidence type="ECO:0000313" key="6">
    <source>
        <dbReference type="EMBL" id="OGN20505.1"/>
    </source>
</evidence>
<evidence type="ECO:0000313" key="7">
    <source>
        <dbReference type="Proteomes" id="UP000177478"/>
    </source>
</evidence>
<feature type="domain" description="Mur ligase central" evidence="5">
    <location>
        <begin position="102"/>
        <end position="252"/>
    </location>
</feature>
<dbReference type="InterPro" id="IPR036615">
    <property type="entry name" value="Mur_ligase_C_dom_sf"/>
</dbReference>
<gene>
    <name evidence="6" type="ORF">A3F25_00740</name>
</gene>
<sequence length="432" mass="46423">MFKLLASILTILARAQLARFKPEIIGVTGNVGKTTTKEMIGAVLSSHKRVRLSGGNLNNEVGLPLAILGNWTEEYYSSGSSPWFWGKVIWRGVLDLLSPKATNYPEVTVLEYGADHPGDIERLVKNFPPQVAVLNAVGEIPSHVEFFPDATSLAKEKVKLIDAVKANGLAVVNGDDALVMKVFGTRSGESKRFGFNPGTDYQVSAYHININMNNKPTGVAFNINHDGEVVEFKINGSLGKAQALAAAAAVAVGKRYGISLGQASVALAKYSGPAGRLKVLGGIKNATIIDDSYNASPAAVRVALEALEGLPVGRKVAVLGDMLELGEYTIQAHEQVGQMVGKVVDVLVCVGERAKLIAAEARKQISPENVKEFNNSLEAAKVVQELIQSGDFVLVKGSQGIRMERVVEEIMAEPGNKNLLLVRQSKKWQNKK</sequence>
<feature type="domain" description="Mur ligase C-terminal" evidence="4">
    <location>
        <begin position="275"/>
        <end position="398"/>
    </location>
</feature>
<dbReference type="Gene3D" id="3.40.1190.10">
    <property type="entry name" value="Mur-like, catalytic domain"/>
    <property type="match status" value="1"/>
</dbReference>
<dbReference type="Pfam" id="PF02875">
    <property type="entry name" value="Mur_ligase_C"/>
    <property type="match status" value="1"/>
</dbReference>
<dbReference type="STRING" id="1802689.A3F25_00740"/>
<evidence type="ECO:0000256" key="2">
    <source>
        <dbReference type="ARBA" id="ARBA00022741"/>
    </source>
</evidence>
<organism evidence="6 7">
    <name type="scientific">Candidatus Yanofskybacteria bacterium RIFCSPHIGHO2_12_FULL_45_19b</name>
    <dbReference type="NCBI Taxonomy" id="1802689"/>
    <lineage>
        <taxon>Bacteria</taxon>
        <taxon>Candidatus Yanofskyibacteriota</taxon>
    </lineage>
</organism>
<dbReference type="GO" id="GO:0016881">
    <property type="term" value="F:acid-amino acid ligase activity"/>
    <property type="evidence" value="ECO:0007669"/>
    <property type="project" value="InterPro"/>
</dbReference>
<proteinExistence type="predicted"/>
<dbReference type="EMBL" id="MGKD01000003">
    <property type="protein sequence ID" value="OGN20505.1"/>
    <property type="molecule type" value="Genomic_DNA"/>
</dbReference>
<keyword evidence="1" id="KW-0436">Ligase</keyword>
<dbReference type="PANTHER" id="PTHR43024">
    <property type="entry name" value="UDP-N-ACETYLMURAMOYL-TRIPEPTIDE--D-ALANYL-D-ALANINE LIGASE"/>
    <property type="match status" value="1"/>
</dbReference>
<keyword evidence="2" id="KW-0547">Nucleotide-binding</keyword>
<evidence type="ECO:0000256" key="1">
    <source>
        <dbReference type="ARBA" id="ARBA00022598"/>
    </source>
</evidence>
<keyword evidence="3" id="KW-0067">ATP-binding</keyword>
<feature type="domain" description="Mur ligase central" evidence="5">
    <location>
        <begin position="27"/>
        <end position="67"/>
    </location>
</feature>
<dbReference type="Proteomes" id="UP000177478">
    <property type="component" value="Unassembled WGS sequence"/>
</dbReference>
<evidence type="ECO:0000259" key="5">
    <source>
        <dbReference type="Pfam" id="PF08245"/>
    </source>
</evidence>